<evidence type="ECO:0000313" key="1">
    <source>
        <dbReference type="EMBL" id="KAJ1950349.1"/>
    </source>
</evidence>
<comment type="caution">
    <text evidence="1">The sequence shown here is derived from an EMBL/GenBank/DDBJ whole genome shotgun (WGS) entry which is preliminary data.</text>
</comment>
<accession>A0ACC1JG92</accession>
<dbReference type="Proteomes" id="UP001150603">
    <property type="component" value="Unassembled WGS sequence"/>
</dbReference>
<reference evidence="1" key="1">
    <citation type="submission" date="2022-07" db="EMBL/GenBank/DDBJ databases">
        <title>Phylogenomic reconstructions and comparative analyses of Kickxellomycotina fungi.</title>
        <authorList>
            <person name="Reynolds N.K."/>
            <person name="Stajich J.E."/>
            <person name="Barry K."/>
            <person name="Grigoriev I.V."/>
            <person name="Crous P."/>
            <person name="Smith M.E."/>
        </authorList>
    </citation>
    <scope>NUCLEOTIDE SEQUENCE</scope>
    <source>
        <strain evidence="1">NRRL 5244</strain>
    </source>
</reference>
<sequence>MATLKQSTPPVSHKDATKRTKAVLAKLAKRSAPCPADDWVAFGAPYAGTSISEKLTSIYFLNRKLRLLKASTVAMAPVYSAQAKYLTIDSYVLYHMLRNLGYKSKGGGKAFTDQRHIHWPAFFNTSKHMRQLGGLKYFNYRVETDGVGASVSFFEWKLCRRRESNKDDEKKAAEKQEEVEMAEPELKKMEGVKRSFEFIGVDPGNKDVLTAVRLGDREWSCHLSNSQYHTESNFRLRALKIDRDFHRLGLKSWMTNTPNSHPISVAEIRNLLQHLYQSTEFLVHMNLHQRRNIRYQRWATYRRNRQVVADACHRVTKGLDRRCTVICVGGARFPTNIKGRSPSPRMNRFIDQWRSEGWRVVIVGEYNTSQLCSACHFYSGGDPRKLCGLGSSQDPFRSRAYVENDRFVRRCTNPNCRIVWNRDVNAARNIAYLGKLACLGKSRPVYFSSEIKNIPEPVVKQQSEREKRRLQRRNQQRRQERDPELRRQRREQQQQERSEQQTERFRREKERMSLQRREYRQRKSERMRLPPQQPQRSPEEFKEKQRRVQLANKLRKKEHQREVENREWERLEQHRRQKHFLREYGCLQHWHRHQRHWRQEELPMRLMCLQ</sequence>
<keyword evidence="2" id="KW-1185">Reference proteome</keyword>
<name>A0ACC1JG92_9FUNG</name>
<evidence type="ECO:0000313" key="2">
    <source>
        <dbReference type="Proteomes" id="UP001150603"/>
    </source>
</evidence>
<dbReference type="EMBL" id="JANBPW010000223">
    <property type="protein sequence ID" value="KAJ1950349.1"/>
    <property type="molecule type" value="Genomic_DNA"/>
</dbReference>
<gene>
    <name evidence="1" type="ORF">FBU59_000724</name>
</gene>
<protein>
    <submittedName>
        <fullName evidence="1">Uncharacterized protein</fullName>
    </submittedName>
</protein>
<organism evidence="1 2">
    <name type="scientific">Linderina macrospora</name>
    <dbReference type="NCBI Taxonomy" id="4868"/>
    <lineage>
        <taxon>Eukaryota</taxon>
        <taxon>Fungi</taxon>
        <taxon>Fungi incertae sedis</taxon>
        <taxon>Zoopagomycota</taxon>
        <taxon>Kickxellomycotina</taxon>
        <taxon>Kickxellomycetes</taxon>
        <taxon>Kickxellales</taxon>
        <taxon>Kickxellaceae</taxon>
        <taxon>Linderina</taxon>
    </lineage>
</organism>
<proteinExistence type="predicted"/>